<dbReference type="InterPro" id="IPR036291">
    <property type="entry name" value="NAD(P)-bd_dom_sf"/>
</dbReference>
<dbReference type="STRING" id="59374.FSU_2858"/>
<dbReference type="KEGG" id="fsc:FSU_2858"/>
<keyword evidence="5" id="KW-1185">Reference proteome</keyword>
<dbReference type="PANTHER" id="PTHR43245:SF13">
    <property type="entry name" value="UDP-D-APIOSE_UDP-D-XYLOSE SYNTHASE 2"/>
    <property type="match status" value="1"/>
</dbReference>
<organism evidence="3 4">
    <name type="scientific">Fibrobacter succinogenes (strain ATCC 19169 / S85)</name>
    <dbReference type="NCBI Taxonomy" id="59374"/>
    <lineage>
        <taxon>Bacteria</taxon>
        <taxon>Pseudomonadati</taxon>
        <taxon>Fibrobacterota</taxon>
        <taxon>Fibrobacteria</taxon>
        <taxon>Fibrobacterales</taxon>
        <taxon>Fibrobacteraceae</taxon>
        <taxon>Fibrobacter</taxon>
    </lineage>
</organism>
<evidence type="ECO:0000313" key="4">
    <source>
        <dbReference type="Proteomes" id="UP000000517"/>
    </source>
</evidence>
<dbReference type="KEGG" id="fsu:Fisuc_2309"/>
<dbReference type="EMBL" id="CP002158">
    <property type="protein sequence ID" value="ADL25191.1"/>
    <property type="molecule type" value="Genomic_DNA"/>
</dbReference>
<protein>
    <submittedName>
        <fullName evidence="2">NAD-dependent epimerase/dehydratase</fullName>
    </submittedName>
    <submittedName>
        <fullName evidence="3">Putative dehydrogenase</fullName>
    </submittedName>
</protein>
<evidence type="ECO:0000313" key="3">
    <source>
        <dbReference type="EMBL" id="ADL25191.1"/>
    </source>
</evidence>
<reference evidence="3" key="3">
    <citation type="submission" date="2010-08" db="EMBL/GenBank/DDBJ databases">
        <authorList>
            <person name="Durkin A.S."/>
            <person name="Nelson K.E."/>
            <person name="Morrison M."/>
            <person name="Forsberg C.W."/>
            <person name="Wilson D.B."/>
            <person name="Russell J.B."/>
            <person name="Cann I.K.O."/>
            <person name="Mackie R.I."/>
            <person name="White B.A."/>
        </authorList>
    </citation>
    <scope>NUCLEOTIDE SEQUENCE</scope>
    <source>
        <strain evidence="3">S85</strain>
    </source>
</reference>
<name>C9RKU7_FIBSS</name>
<dbReference type="eggNOG" id="COG0451">
    <property type="taxonomic scope" value="Bacteria"/>
</dbReference>
<dbReference type="Proteomes" id="UP000001497">
    <property type="component" value="Chromosome"/>
</dbReference>
<reference evidence="4" key="2">
    <citation type="submission" date="2010-08" db="EMBL/GenBank/DDBJ databases">
        <title>Complete sequence of Fibrobacter succinogenes subsp. succinogenes S85.</title>
        <authorList>
            <person name="Durkin A.S."/>
            <person name="Nelson K.E."/>
            <person name="Morrison M."/>
            <person name="Forsberg C.W."/>
            <person name="Wilson D.B."/>
            <person name="Russell J.B."/>
            <person name="Cann I.K.O."/>
            <person name="Mackie R.I."/>
            <person name="White B.A."/>
        </authorList>
    </citation>
    <scope>NUCLEOTIDE SEQUENCE [LARGE SCALE GENOMIC DNA]</scope>
    <source>
        <strain evidence="4">ATCC 19169 / S85</strain>
    </source>
</reference>
<feature type="domain" description="NAD-dependent epimerase/dehydratase" evidence="1">
    <location>
        <begin position="12"/>
        <end position="257"/>
    </location>
</feature>
<evidence type="ECO:0000259" key="1">
    <source>
        <dbReference type="Pfam" id="PF01370"/>
    </source>
</evidence>
<dbReference type="EMBL" id="CP001792">
    <property type="protein sequence ID" value="ACX75895.1"/>
    <property type="molecule type" value="Genomic_DNA"/>
</dbReference>
<dbReference type="InterPro" id="IPR050177">
    <property type="entry name" value="Lipid_A_modif_metabolic_enz"/>
</dbReference>
<dbReference type="HOGENOM" id="CLU_007383_7_0_0"/>
<evidence type="ECO:0000313" key="5">
    <source>
        <dbReference type="Proteomes" id="UP000001497"/>
    </source>
</evidence>
<accession>C9RKU7</accession>
<dbReference type="SUPFAM" id="SSF51735">
    <property type="entry name" value="NAD(P)-binding Rossmann-fold domains"/>
    <property type="match status" value="1"/>
</dbReference>
<dbReference type="AlphaFoldDB" id="C9RKU7"/>
<dbReference type="OrthoDB" id="9802815at2"/>
<proteinExistence type="predicted"/>
<dbReference type="Gene3D" id="3.40.50.720">
    <property type="entry name" value="NAD(P)-binding Rossmann-like Domain"/>
    <property type="match status" value="1"/>
</dbReference>
<dbReference type="InterPro" id="IPR001509">
    <property type="entry name" value="Epimerase_deHydtase"/>
</dbReference>
<gene>
    <name evidence="2" type="ordered locus">Fisuc_2309</name>
    <name evidence="3" type="ordered locus">FSU_2858</name>
</gene>
<evidence type="ECO:0000313" key="2">
    <source>
        <dbReference type="EMBL" id="ACX75895.1"/>
    </source>
</evidence>
<dbReference type="Proteomes" id="UP000000517">
    <property type="component" value="Chromosome"/>
</dbReference>
<dbReference type="PANTHER" id="PTHR43245">
    <property type="entry name" value="BIFUNCTIONAL POLYMYXIN RESISTANCE PROTEIN ARNA"/>
    <property type="match status" value="1"/>
</dbReference>
<reference evidence="2 5" key="1">
    <citation type="submission" date="2009-10" db="EMBL/GenBank/DDBJ databases">
        <title>Complete sequence of Fibrobacter succinogenes subsp. succinogenes S85.</title>
        <authorList>
            <consortium name="US DOE Joint Genome Institute"/>
            <person name="Lucas S."/>
            <person name="Copeland A."/>
            <person name="Lapidus A."/>
            <person name="Glavina del Rio T."/>
            <person name="Tice H."/>
            <person name="Bruce D."/>
            <person name="Goodwin L."/>
            <person name="Pitluck S."/>
            <person name="Chertkov O."/>
            <person name="Detter J.C."/>
            <person name="Han C."/>
            <person name="Tapia R."/>
            <person name="Larimer F."/>
            <person name="Land M."/>
            <person name="Hauser L."/>
            <person name="Kyrpides N."/>
            <person name="Mikhailova N."/>
            <person name="Weimer P.J."/>
            <person name="Stevenson D.M."/>
            <person name="Boyum J."/>
            <person name="Brumm P.I."/>
            <person name="Mead D."/>
        </authorList>
    </citation>
    <scope>NUCLEOTIDE SEQUENCE [LARGE SCALE GENOMIC DNA]</scope>
    <source>
        <strain evidence="5">ATCC 19169 / S85</strain>
        <strain evidence="2">S85</strain>
    </source>
</reference>
<dbReference type="RefSeq" id="WP_014546943.1">
    <property type="nucleotide sequence ID" value="NC_013410.1"/>
</dbReference>
<dbReference type="Pfam" id="PF01370">
    <property type="entry name" value="Epimerase"/>
    <property type="match status" value="1"/>
</dbReference>
<sequence>MNLQFNDSSITVAVVGCGGFIGCHLLDAILTRTKWRVFGVDLDFYRIQHRLNDERCEFMVADLADKSVVERIAKYPIVVNLAAICVPSRYMAEAPEVIRSNYDHPAALADACAKSGSWLIHFSTSEIYGRTSADSGLLVEDESELTFGPVMASRWSYATAKLLTERYIAGLQNLKWTVVRPFNFVGPFMDFMPGVDGSGIPRVLANFSSALVRGEPLKLVNGGVAKRSFTSVFDAVDFMFALFEACDVAFSQAFNIGNPDNELTIAELANKMCKIFAEIKGVSVETIPEPEVVSGVEYYGEGYEDSMRRLPSVEKAERLLGFKAKTPIDVVLRESLTWFVNHYGCEIN</sequence>